<dbReference type="Gene3D" id="3.40.50.720">
    <property type="entry name" value="NAD(P)-binding Rossmann-like Domain"/>
    <property type="match status" value="1"/>
</dbReference>
<sequence length="345" mass="35969">MAGMRHVTGWAASGPDGPLRPLEFTRRDLRPDDVAVRVTHVGVCHSDLHAVQGLRPGAAPLVPGHEFTGEVSAVGPEVTAFRVGDRVAVGNVVDSCGRCPSCLASREPYCLEFPQLTYGGVDRHDGTPTQGAYSTEYVVRDAFVYPLPEGLDPAAAAPLMCAGVTTWSPIRRAGVGPGQAVGVVGAGGLGHLAVRFAKALGAEVVVFTTSPGKAEAARELGADDVVVSRDAVAMAARAGSLDVVVDTASAAHDLSPLLRTLRLDGRLVLLGLPERLDVETMALLGRSLTVSGSGGRDETREMLAFCGEHGIGADVEVLPLAEVNTAFRRLAAGDVRWRFVLDVAA</sequence>
<dbReference type="Gene3D" id="3.90.180.10">
    <property type="entry name" value="Medium-chain alcohol dehydrogenases, catalytic domain"/>
    <property type="match status" value="1"/>
</dbReference>
<proteinExistence type="inferred from homology"/>
<evidence type="ECO:0000256" key="5">
    <source>
        <dbReference type="ARBA" id="ARBA00024074"/>
    </source>
</evidence>
<dbReference type="InterPro" id="IPR013154">
    <property type="entry name" value="ADH-like_N"/>
</dbReference>
<evidence type="ECO:0000256" key="4">
    <source>
        <dbReference type="ARBA" id="ARBA00023002"/>
    </source>
</evidence>
<comment type="cofactor">
    <cofactor evidence="1 7">
        <name>Zn(2+)</name>
        <dbReference type="ChEBI" id="CHEBI:29105"/>
    </cofactor>
</comment>
<dbReference type="InterPro" id="IPR047109">
    <property type="entry name" value="CAD-like"/>
</dbReference>
<dbReference type="InterPro" id="IPR002328">
    <property type="entry name" value="ADH_Zn_CS"/>
</dbReference>
<dbReference type="InterPro" id="IPR036291">
    <property type="entry name" value="NAD(P)-bd_dom_sf"/>
</dbReference>
<gene>
    <name evidence="9" type="ORF">SAMN06273567_11182</name>
</gene>
<dbReference type="PROSITE" id="PS00059">
    <property type="entry name" value="ADH_ZINC"/>
    <property type="match status" value="1"/>
</dbReference>
<dbReference type="SMART" id="SM00829">
    <property type="entry name" value="PKS_ER"/>
    <property type="match status" value="1"/>
</dbReference>
<dbReference type="Pfam" id="PF00107">
    <property type="entry name" value="ADH_zinc_N"/>
    <property type="match status" value="1"/>
</dbReference>
<feature type="domain" description="Enoyl reductase (ER)" evidence="8">
    <location>
        <begin position="17"/>
        <end position="341"/>
    </location>
</feature>
<dbReference type="Proteomes" id="UP000317484">
    <property type="component" value="Unassembled WGS sequence"/>
</dbReference>
<keyword evidence="4" id="KW-0560">Oxidoreductase</keyword>
<dbReference type="CDD" id="cd05283">
    <property type="entry name" value="CAD1"/>
    <property type="match status" value="1"/>
</dbReference>
<organism evidence="9 10">
    <name type="scientific">Geodermatophilus aquaeductus</name>
    <dbReference type="NCBI Taxonomy" id="1564161"/>
    <lineage>
        <taxon>Bacteria</taxon>
        <taxon>Bacillati</taxon>
        <taxon>Actinomycetota</taxon>
        <taxon>Actinomycetes</taxon>
        <taxon>Geodermatophilales</taxon>
        <taxon>Geodermatophilaceae</taxon>
        <taxon>Geodermatophilus</taxon>
    </lineage>
</organism>
<dbReference type="SUPFAM" id="SSF51735">
    <property type="entry name" value="NAD(P)-binding Rossmann-fold domains"/>
    <property type="match status" value="1"/>
</dbReference>
<dbReference type="PANTHER" id="PTHR42683">
    <property type="entry name" value="ALDEHYDE REDUCTASE"/>
    <property type="match status" value="1"/>
</dbReference>
<keyword evidence="3 7" id="KW-0862">Zinc</keyword>
<reference evidence="9 10" key="1">
    <citation type="submission" date="2017-05" db="EMBL/GenBank/DDBJ databases">
        <authorList>
            <person name="Varghese N."/>
            <person name="Submissions S."/>
        </authorList>
    </citation>
    <scope>NUCLEOTIDE SEQUENCE [LARGE SCALE GENOMIC DNA]</scope>
    <source>
        <strain evidence="9 10">DSM 46834</strain>
    </source>
</reference>
<dbReference type="SUPFAM" id="SSF50129">
    <property type="entry name" value="GroES-like"/>
    <property type="match status" value="1"/>
</dbReference>
<dbReference type="InterPro" id="IPR011032">
    <property type="entry name" value="GroES-like_sf"/>
</dbReference>
<evidence type="ECO:0000256" key="3">
    <source>
        <dbReference type="ARBA" id="ARBA00022833"/>
    </source>
</evidence>
<evidence type="ECO:0000256" key="6">
    <source>
        <dbReference type="ARBA" id="ARBA00048262"/>
    </source>
</evidence>
<evidence type="ECO:0000256" key="2">
    <source>
        <dbReference type="ARBA" id="ARBA00022723"/>
    </source>
</evidence>
<comment type="similarity">
    <text evidence="7">Belongs to the zinc-containing alcohol dehydrogenase family.</text>
</comment>
<dbReference type="EC" id="1.1.1.2" evidence="5"/>
<evidence type="ECO:0000313" key="9">
    <source>
        <dbReference type="EMBL" id="SMO97437.1"/>
    </source>
</evidence>
<evidence type="ECO:0000313" key="10">
    <source>
        <dbReference type="Proteomes" id="UP000317484"/>
    </source>
</evidence>
<dbReference type="GO" id="GO:0008270">
    <property type="term" value="F:zinc ion binding"/>
    <property type="evidence" value="ECO:0007669"/>
    <property type="project" value="InterPro"/>
</dbReference>
<evidence type="ECO:0000259" key="8">
    <source>
        <dbReference type="SMART" id="SM00829"/>
    </source>
</evidence>
<comment type="catalytic activity">
    <reaction evidence="6">
        <text>a primary alcohol + NADP(+) = an aldehyde + NADPH + H(+)</text>
        <dbReference type="Rhea" id="RHEA:15937"/>
        <dbReference type="ChEBI" id="CHEBI:15378"/>
        <dbReference type="ChEBI" id="CHEBI:15734"/>
        <dbReference type="ChEBI" id="CHEBI:17478"/>
        <dbReference type="ChEBI" id="CHEBI:57783"/>
        <dbReference type="ChEBI" id="CHEBI:58349"/>
        <dbReference type="EC" id="1.1.1.2"/>
    </reaction>
</comment>
<protein>
    <recommendedName>
        <fullName evidence="5">alcohol dehydrogenase (NADP(+))</fullName>
        <ecNumber evidence="5">1.1.1.2</ecNumber>
    </recommendedName>
</protein>
<dbReference type="InterPro" id="IPR020843">
    <property type="entry name" value="ER"/>
</dbReference>
<name>A0A521FMM2_9ACTN</name>
<keyword evidence="2 7" id="KW-0479">Metal-binding</keyword>
<dbReference type="GO" id="GO:0008106">
    <property type="term" value="F:alcohol dehydrogenase (NADP+) activity"/>
    <property type="evidence" value="ECO:0007669"/>
    <property type="project" value="UniProtKB-EC"/>
</dbReference>
<accession>A0A521FMM2</accession>
<dbReference type="AlphaFoldDB" id="A0A521FMM2"/>
<dbReference type="EMBL" id="FXTJ01000011">
    <property type="protein sequence ID" value="SMO97437.1"/>
    <property type="molecule type" value="Genomic_DNA"/>
</dbReference>
<dbReference type="PROSITE" id="PS00065">
    <property type="entry name" value="D_2_HYDROXYACID_DH_1"/>
    <property type="match status" value="1"/>
</dbReference>
<dbReference type="FunFam" id="3.40.50.720:FF:000022">
    <property type="entry name" value="Cinnamyl alcohol dehydrogenase"/>
    <property type="match status" value="1"/>
</dbReference>
<dbReference type="Pfam" id="PF08240">
    <property type="entry name" value="ADH_N"/>
    <property type="match status" value="1"/>
</dbReference>
<dbReference type="InterPro" id="IPR013149">
    <property type="entry name" value="ADH-like_C"/>
</dbReference>
<evidence type="ECO:0000256" key="7">
    <source>
        <dbReference type="RuleBase" id="RU361277"/>
    </source>
</evidence>
<keyword evidence="10" id="KW-1185">Reference proteome</keyword>
<dbReference type="InterPro" id="IPR029752">
    <property type="entry name" value="D-isomer_DH_CS1"/>
</dbReference>
<evidence type="ECO:0000256" key="1">
    <source>
        <dbReference type="ARBA" id="ARBA00001947"/>
    </source>
</evidence>